<keyword evidence="2" id="KW-1185">Reference proteome</keyword>
<dbReference type="Proteomes" id="UP000008694">
    <property type="component" value="Unassembled WGS sequence"/>
</dbReference>
<sequence>MIVRRWTGSSTGLLEKRVSRWDTDVGPSVLVPVLEISLIVPEKRVWRCLSISLTYEYEMVEFEDETNATTWEDYLILPDSPNSTLPGFGIIISPIVLSDDDDDQIITSDPMVSSMALSFTYLTILDSLVTSFWWEYDAIRRGDTPTTKTEVPVIPAPIQWEPYCYTCGEMGHHYLRMCRFYRPY</sequence>
<name>D7MVP4_ARALL</name>
<organism evidence="2">
    <name type="scientific">Arabidopsis lyrata subsp. lyrata</name>
    <name type="common">Lyre-leaved rock-cress</name>
    <dbReference type="NCBI Taxonomy" id="81972"/>
    <lineage>
        <taxon>Eukaryota</taxon>
        <taxon>Viridiplantae</taxon>
        <taxon>Streptophyta</taxon>
        <taxon>Embryophyta</taxon>
        <taxon>Tracheophyta</taxon>
        <taxon>Spermatophyta</taxon>
        <taxon>Magnoliopsida</taxon>
        <taxon>eudicotyledons</taxon>
        <taxon>Gunneridae</taxon>
        <taxon>Pentapetalae</taxon>
        <taxon>rosids</taxon>
        <taxon>malvids</taxon>
        <taxon>Brassicales</taxon>
        <taxon>Brassicaceae</taxon>
        <taxon>Camelineae</taxon>
        <taxon>Arabidopsis</taxon>
    </lineage>
</organism>
<dbReference type="Gramene" id="fgenesh1_pg.C_scaffold_9000161">
    <property type="protein sequence ID" value="fgenesh1_pg.C_scaffold_9000161"/>
    <property type="gene ID" value="fgenesh1_pg.C_scaffold_9000161"/>
</dbReference>
<dbReference type="EMBL" id="GL348721">
    <property type="protein sequence ID" value="EFH39492.1"/>
    <property type="molecule type" value="Genomic_DNA"/>
</dbReference>
<protein>
    <submittedName>
        <fullName evidence="1">Uncharacterized protein</fullName>
    </submittedName>
</protein>
<gene>
    <name evidence="1" type="ORF">ARALYDRAFT_359121</name>
</gene>
<reference evidence="2" key="1">
    <citation type="journal article" date="2011" name="Nat. Genet.">
        <title>The Arabidopsis lyrata genome sequence and the basis of rapid genome size change.</title>
        <authorList>
            <person name="Hu T.T."/>
            <person name="Pattyn P."/>
            <person name="Bakker E.G."/>
            <person name="Cao J."/>
            <person name="Cheng J.-F."/>
            <person name="Clark R.M."/>
            <person name="Fahlgren N."/>
            <person name="Fawcett J.A."/>
            <person name="Grimwood J."/>
            <person name="Gundlach H."/>
            <person name="Haberer G."/>
            <person name="Hollister J.D."/>
            <person name="Ossowski S."/>
            <person name="Ottilar R.P."/>
            <person name="Salamov A.A."/>
            <person name="Schneeberger K."/>
            <person name="Spannagl M."/>
            <person name="Wang X."/>
            <person name="Yang L."/>
            <person name="Nasrallah M.E."/>
            <person name="Bergelson J."/>
            <person name="Carrington J.C."/>
            <person name="Gaut B.S."/>
            <person name="Schmutz J."/>
            <person name="Mayer K.F.X."/>
            <person name="Van de Peer Y."/>
            <person name="Grigoriev I.V."/>
            <person name="Nordborg M."/>
            <person name="Weigel D."/>
            <person name="Guo Y.-L."/>
        </authorList>
    </citation>
    <scope>NUCLEOTIDE SEQUENCE [LARGE SCALE GENOMIC DNA]</scope>
    <source>
        <strain evidence="2">cv. MN47</strain>
    </source>
</reference>
<evidence type="ECO:0000313" key="2">
    <source>
        <dbReference type="Proteomes" id="UP000008694"/>
    </source>
</evidence>
<proteinExistence type="predicted"/>
<accession>D7MVP4</accession>
<evidence type="ECO:0000313" key="1">
    <source>
        <dbReference type="EMBL" id="EFH39492.1"/>
    </source>
</evidence>
<dbReference type="AlphaFoldDB" id="D7MVP4"/>
<dbReference type="HOGENOM" id="CLU_1470149_0_0_1"/>